<dbReference type="PROSITE" id="PS51257">
    <property type="entry name" value="PROKAR_LIPOPROTEIN"/>
    <property type="match status" value="1"/>
</dbReference>
<sequence length="157" mass="18116">MNKQFFITLLGTMSFLVGCNNNSQPQMSATQLNETAQIITKLTDSIRKLTDERDEALNFSLETNELSQQYFEDLKIVNPSQIVINALMETNIKEKNPYIKSESNGKFLINKIRILNEKWVICEFSDGELWGDLLLEYHIDGNQKPTFKTLDEVIHPK</sequence>
<dbReference type="RefSeq" id="WP_095914822.1">
    <property type="nucleotide sequence ID" value="NZ_CP022384.1"/>
</dbReference>
<dbReference type="EMBL" id="CP022384">
    <property type="protein sequence ID" value="ATA82861.1"/>
    <property type="molecule type" value="Genomic_DNA"/>
</dbReference>
<evidence type="ECO:0000313" key="2">
    <source>
        <dbReference type="Proteomes" id="UP000217276"/>
    </source>
</evidence>
<evidence type="ECO:0000313" key="1">
    <source>
        <dbReference type="EMBL" id="ATA82861.1"/>
    </source>
</evidence>
<keyword evidence="2" id="KW-1185">Reference proteome</keyword>
<organism evidence="1 2">
    <name type="scientific">Capnocytophaga leadbetteri</name>
    <dbReference type="NCBI Taxonomy" id="327575"/>
    <lineage>
        <taxon>Bacteria</taxon>
        <taxon>Pseudomonadati</taxon>
        <taxon>Bacteroidota</taxon>
        <taxon>Flavobacteriia</taxon>
        <taxon>Flavobacteriales</taxon>
        <taxon>Flavobacteriaceae</taxon>
        <taxon>Capnocytophaga</taxon>
    </lineage>
</organism>
<proteinExistence type="predicted"/>
<evidence type="ECO:0008006" key="3">
    <source>
        <dbReference type="Google" id="ProtNLM"/>
    </source>
</evidence>
<dbReference type="KEGG" id="clk:CGC53_11175"/>
<dbReference type="AlphaFoldDB" id="A0A250FCP7"/>
<name>A0A250FCP7_9FLAO</name>
<reference evidence="2" key="1">
    <citation type="submission" date="2017-06" db="EMBL/GenBank/DDBJ databases">
        <title>Capnocytophaga spp. assemblies.</title>
        <authorList>
            <person name="Gulvik C.A."/>
        </authorList>
    </citation>
    <scope>NUCLEOTIDE SEQUENCE [LARGE SCALE GENOMIC DNA]</scope>
    <source>
        <strain evidence="2">H6253</strain>
    </source>
</reference>
<protein>
    <recommendedName>
        <fullName evidence="3">Hydrolase</fullName>
    </recommendedName>
</protein>
<gene>
    <name evidence="1" type="ORF">CGC53_11175</name>
</gene>
<dbReference type="Proteomes" id="UP000217276">
    <property type="component" value="Chromosome"/>
</dbReference>
<accession>A0A250FCP7</accession>